<dbReference type="Pfam" id="PF00912">
    <property type="entry name" value="Transgly"/>
    <property type="match status" value="1"/>
</dbReference>
<reference evidence="18 19" key="1">
    <citation type="submission" date="2019-03" db="EMBL/GenBank/DDBJ databases">
        <title>Genomic Encyclopedia of Type Strains, Phase IV (KMG-IV): sequencing the most valuable type-strain genomes for metagenomic binning, comparative biology and taxonomic classification.</title>
        <authorList>
            <person name="Goeker M."/>
        </authorList>
    </citation>
    <scope>NUCLEOTIDE SEQUENCE [LARGE SCALE GENOMIC DNA]</scope>
    <source>
        <strain evidence="18 19">DSM 25964</strain>
    </source>
</reference>
<keyword evidence="19" id="KW-1185">Reference proteome</keyword>
<feature type="transmembrane region" description="Helical" evidence="15">
    <location>
        <begin position="32"/>
        <end position="56"/>
    </location>
</feature>
<evidence type="ECO:0000256" key="10">
    <source>
        <dbReference type="ARBA" id="ARBA00023268"/>
    </source>
</evidence>
<feature type="domain" description="Penicillin-binding protein transpeptidase" evidence="16">
    <location>
        <begin position="344"/>
        <end position="617"/>
    </location>
</feature>
<keyword evidence="7" id="KW-0378">Hydrolase</keyword>
<dbReference type="AlphaFoldDB" id="A0A4R8M5T8"/>
<evidence type="ECO:0000259" key="16">
    <source>
        <dbReference type="Pfam" id="PF00905"/>
    </source>
</evidence>
<dbReference type="NCBIfam" id="TIGR02074">
    <property type="entry name" value="PBP_1a_fam"/>
    <property type="match status" value="1"/>
</dbReference>
<evidence type="ECO:0000256" key="2">
    <source>
        <dbReference type="ARBA" id="ARBA00007739"/>
    </source>
</evidence>
<dbReference type="Gene3D" id="3.40.710.10">
    <property type="entry name" value="DD-peptidase/beta-lactamase superfamily"/>
    <property type="match status" value="1"/>
</dbReference>
<evidence type="ECO:0000256" key="8">
    <source>
        <dbReference type="ARBA" id="ARBA00022960"/>
    </source>
</evidence>
<gene>
    <name evidence="18" type="ORF">C8D99_1142</name>
</gene>
<evidence type="ECO:0000256" key="11">
    <source>
        <dbReference type="ARBA" id="ARBA00023316"/>
    </source>
</evidence>
<comment type="catalytic activity">
    <reaction evidence="13">
        <text>[GlcNAc-(1-&gt;4)-Mur2Ac(oyl-L-Ala-gamma-D-Glu-L-Lys-D-Ala-D-Ala)](n)-di-trans,octa-cis-undecaprenyl diphosphate + beta-D-GlcNAc-(1-&gt;4)-Mur2Ac(oyl-L-Ala-gamma-D-Glu-L-Lys-D-Ala-D-Ala)-di-trans,octa-cis-undecaprenyl diphosphate = [GlcNAc-(1-&gt;4)-Mur2Ac(oyl-L-Ala-gamma-D-Glu-L-Lys-D-Ala-D-Ala)](n+1)-di-trans,octa-cis-undecaprenyl diphosphate + di-trans,octa-cis-undecaprenyl diphosphate + H(+)</text>
        <dbReference type="Rhea" id="RHEA:23708"/>
        <dbReference type="Rhea" id="RHEA-COMP:9602"/>
        <dbReference type="Rhea" id="RHEA-COMP:9603"/>
        <dbReference type="ChEBI" id="CHEBI:15378"/>
        <dbReference type="ChEBI" id="CHEBI:58405"/>
        <dbReference type="ChEBI" id="CHEBI:60033"/>
        <dbReference type="ChEBI" id="CHEBI:78435"/>
        <dbReference type="EC" id="2.4.99.28"/>
    </reaction>
</comment>
<comment type="catalytic activity">
    <reaction evidence="12">
        <text>Preferential cleavage: (Ac)2-L-Lys-D-Ala-|-D-Ala. Also transpeptidation of peptidyl-alanyl moieties that are N-acyl substituents of D-alanine.</text>
        <dbReference type="EC" id="3.4.16.4"/>
    </reaction>
</comment>
<protein>
    <submittedName>
        <fullName evidence="18">Penicillin-binding protein 1A</fullName>
    </submittedName>
</protein>
<dbReference type="InterPro" id="IPR001460">
    <property type="entry name" value="PCN-bd_Tpept"/>
</dbReference>
<keyword evidence="4" id="KW-0645">Protease</keyword>
<dbReference type="Gene3D" id="1.10.3810.10">
    <property type="entry name" value="Biosynthetic peptidoglycan transglycosylase-like"/>
    <property type="match status" value="1"/>
</dbReference>
<name>A0A4R8M5T8_9BACT</name>
<sequence length="766" mass="83448">MARVSSSSSERDPSSPARRNGKPPKRRSLLKSIFLVFFFLFLLAGAAVSVFVALYLRDISEDLPTATEMLAHKANVASVIYDRNGEPVARLFTENRQPVELRNISPWIIKATLAAEDSSFYQHGGIRLLSIARAFIENLSNRGVRQGGSTITQQLARNLFLSQERTFERKAKEAILTVRMEQLFTKDRIMEMYLNTIYFGHGAWGVDTAARTYFGKPSSEITLPEAAILAGLIAAPGRYSPLSNFESSKVRQKYVLDRLLTLGWLNEKERDEAFAAELEFKHVPNKVQEFNRAPYFVAHLLFNELLPKYGPDLVYSGGMEIHTTLDLKMQEAAEKAMKGLKSQGAIVGMDPETGEVLAMVGGHDFAVSKFNRATQAFRQPGSGFKPVVFASAFESGLLPTDHFLDMKIEYEKKGPNMTVWAPENYSGKFSGEVTLEYALIHSINTVAVRLIDYVGARNILTTARNMGITSPHVPADLSLALGTASITPLEMAVVFSAFANNGKTVTPLMIREIRSGNGDVLESRSPFSTPGISPETAVTVRSMLIDAVRSGTGTRALLKDRETFGKTGTTNDYSDAWFLGGVPGLTAVVYAGNDDHKPLAKKGATGGVIAAPVWKAFVEEAVKGRNLPLQFSVPEDADVESVKICRTSGFRAISGCSAVTIFMRKNAAPQTNCPIHGGDMYASSQDPNAPRLILVHNDSETYASSGQYADAGTAGPPPETGPVKVSKPTGPSEAVAPSDMAYKDPNPADSVEDKYQKLLKQYGITN</sequence>
<evidence type="ECO:0000256" key="9">
    <source>
        <dbReference type="ARBA" id="ARBA00022984"/>
    </source>
</evidence>
<feature type="region of interest" description="Disordered" evidence="14">
    <location>
        <begin position="1"/>
        <end position="25"/>
    </location>
</feature>
<dbReference type="InterPro" id="IPR001264">
    <property type="entry name" value="Glyco_trans_51"/>
</dbReference>
<keyword evidence="8" id="KW-0133">Cell shape</keyword>
<dbReference type="GO" id="GO:0009002">
    <property type="term" value="F:serine-type D-Ala-D-Ala carboxypeptidase activity"/>
    <property type="evidence" value="ECO:0007669"/>
    <property type="project" value="UniProtKB-EC"/>
</dbReference>
<dbReference type="GO" id="GO:0009252">
    <property type="term" value="P:peptidoglycan biosynthetic process"/>
    <property type="evidence" value="ECO:0007669"/>
    <property type="project" value="UniProtKB-KW"/>
</dbReference>
<feature type="region of interest" description="Disordered" evidence="14">
    <location>
        <begin position="705"/>
        <end position="750"/>
    </location>
</feature>
<evidence type="ECO:0000256" key="12">
    <source>
        <dbReference type="ARBA" id="ARBA00034000"/>
    </source>
</evidence>
<dbReference type="EMBL" id="SORI01000014">
    <property type="protein sequence ID" value="TDY58311.1"/>
    <property type="molecule type" value="Genomic_DNA"/>
</dbReference>
<evidence type="ECO:0000256" key="5">
    <source>
        <dbReference type="ARBA" id="ARBA00022676"/>
    </source>
</evidence>
<dbReference type="GO" id="GO:0008955">
    <property type="term" value="F:peptidoglycan glycosyltransferase activity"/>
    <property type="evidence" value="ECO:0007669"/>
    <property type="project" value="UniProtKB-EC"/>
</dbReference>
<accession>A0A4R8M5T8</accession>
<dbReference type="FunFam" id="1.10.3810.10:FF:000001">
    <property type="entry name" value="Penicillin-binding protein 1A"/>
    <property type="match status" value="1"/>
</dbReference>
<dbReference type="InterPro" id="IPR012338">
    <property type="entry name" value="Beta-lactam/transpept-like"/>
</dbReference>
<keyword evidence="15" id="KW-1133">Transmembrane helix</keyword>
<dbReference type="Pfam" id="PF00905">
    <property type="entry name" value="Transpeptidase"/>
    <property type="match status" value="1"/>
</dbReference>
<dbReference type="GO" id="GO:0008360">
    <property type="term" value="P:regulation of cell shape"/>
    <property type="evidence" value="ECO:0007669"/>
    <property type="project" value="UniProtKB-KW"/>
</dbReference>
<dbReference type="PANTHER" id="PTHR32282:SF33">
    <property type="entry name" value="PEPTIDOGLYCAN GLYCOSYLTRANSFERASE"/>
    <property type="match status" value="1"/>
</dbReference>
<evidence type="ECO:0000313" key="19">
    <source>
        <dbReference type="Proteomes" id="UP000295066"/>
    </source>
</evidence>
<evidence type="ECO:0000256" key="15">
    <source>
        <dbReference type="SAM" id="Phobius"/>
    </source>
</evidence>
<keyword evidence="10" id="KW-0511">Multifunctional enzyme</keyword>
<evidence type="ECO:0000256" key="4">
    <source>
        <dbReference type="ARBA" id="ARBA00022670"/>
    </source>
</evidence>
<keyword evidence="15" id="KW-0812">Transmembrane</keyword>
<evidence type="ECO:0000256" key="1">
    <source>
        <dbReference type="ARBA" id="ARBA00007090"/>
    </source>
</evidence>
<dbReference type="GO" id="GO:0071555">
    <property type="term" value="P:cell wall organization"/>
    <property type="evidence" value="ECO:0007669"/>
    <property type="project" value="UniProtKB-KW"/>
</dbReference>
<feature type="domain" description="Glycosyl transferase family 51" evidence="17">
    <location>
        <begin position="85"/>
        <end position="259"/>
    </location>
</feature>
<dbReference type="SUPFAM" id="SSF56601">
    <property type="entry name" value="beta-lactamase/transpeptidase-like"/>
    <property type="match status" value="1"/>
</dbReference>
<evidence type="ECO:0000259" key="17">
    <source>
        <dbReference type="Pfam" id="PF00912"/>
    </source>
</evidence>
<keyword evidence="11" id="KW-0961">Cell wall biogenesis/degradation</keyword>
<proteinExistence type="inferred from homology"/>
<dbReference type="InterPro" id="IPR023346">
    <property type="entry name" value="Lysozyme-like_dom_sf"/>
</dbReference>
<evidence type="ECO:0000256" key="3">
    <source>
        <dbReference type="ARBA" id="ARBA00022645"/>
    </source>
</evidence>
<dbReference type="InterPro" id="IPR036950">
    <property type="entry name" value="PBP_transglycosylase"/>
</dbReference>
<dbReference type="OrthoDB" id="9766909at2"/>
<keyword evidence="15" id="KW-0472">Membrane</keyword>
<dbReference type="GO" id="GO:0008658">
    <property type="term" value="F:penicillin binding"/>
    <property type="evidence" value="ECO:0007669"/>
    <property type="project" value="InterPro"/>
</dbReference>
<evidence type="ECO:0000256" key="6">
    <source>
        <dbReference type="ARBA" id="ARBA00022679"/>
    </source>
</evidence>
<evidence type="ECO:0000256" key="13">
    <source>
        <dbReference type="ARBA" id="ARBA00049902"/>
    </source>
</evidence>
<comment type="caution">
    <text evidence="18">The sequence shown here is derived from an EMBL/GenBank/DDBJ whole genome shotgun (WGS) entry which is preliminary data.</text>
</comment>
<dbReference type="Proteomes" id="UP000295066">
    <property type="component" value="Unassembled WGS sequence"/>
</dbReference>
<evidence type="ECO:0000256" key="7">
    <source>
        <dbReference type="ARBA" id="ARBA00022801"/>
    </source>
</evidence>
<feature type="compositionally biased region" description="Low complexity" evidence="14">
    <location>
        <begin position="1"/>
        <end position="18"/>
    </location>
</feature>
<keyword evidence="5" id="KW-0328">Glycosyltransferase</keyword>
<dbReference type="GO" id="GO:0030288">
    <property type="term" value="C:outer membrane-bounded periplasmic space"/>
    <property type="evidence" value="ECO:0007669"/>
    <property type="project" value="TreeGrafter"/>
</dbReference>
<dbReference type="SUPFAM" id="SSF53955">
    <property type="entry name" value="Lysozyme-like"/>
    <property type="match status" value="1"/>
</dbReference>
<keyword evidence="3" id="KW-0121">Carboxypeptidase</keyword>
<keyword evidence="6" id="KW-0808">Transferase</keyword>
<evidence type="ECO:0000256" key="14">
    <source>
        <dbReference type="SAM" id="MobiDB-lite"/>
    </source>
</evidence>
<keyword evidence="9" id="KW-0573">Peptidoglycan synthesis</keyword>
<dbReference type="InterPro" id="IPR050396">
    <property type="entry name" value="Glycosyltr_51/Transpeptidase"/>
</dbReference>
<dbReference type="GO" id="GO:0006508">
    <property type="term" value="P:proteolysis"/>
    <property type="evidence" value="ECO:0007669"/>
    <property type="project" value="UniProtKB-KW"/>
</dbReference>
<dbReference type="PANTHER" id="PTHR32282">
    <property type="entry name" value="BINDING PROTEIN TRANSPEPTIDASE, PUTATIVE-RELATED"/>
    <property type="match status" value="1"/>
</dbReference>
<comment type="similarity">
    <text evidence="1">In the C-terminal section; belongs to the transpeptidase family.</text>
</comment>
<comment type="similarity">
    <text evidence="2">In the N-terminal section; belongs to the glycosyltransferase 51 family.</text>
</comment>
<evidence type="ECO:0000313" key="18">
    <source>
        <dbReference type="EMBL" id="TDY58311.1"/>
    </source>
</evidence>
<organism evidence="18 19">
    <name type="scientific">Aminivibrio pyruvatiphilus</name>
    <dbReference type="NCBI Taxonomy" id="1005740"/>
    <lineage>
        <taxon>Bacteria</taxon>
        <taxon>Thermotogati</taxon>
        <taxon>Synergistota</taxon>
        <taxon>Synergistia</taxon>
        <taxon>Synergistales</taxon>
        <taxon>Aminobacteriaceae</taxon>
        <taxon>Aminivibrio</taxon>
    </lineage>
</organism>